<dbReference type="Gene3D" id="3.40.50.1950">
    <property type="entry name" value="Flavin prenyltransferase-like"/>
    <property type="match status" value="1"/>
</dbReference>
<reference evidence="2" key="1">
    <citation type="journal article" date="2014" name="Front. Microbiol.">
        <title>High frequency of phylogenetically diverse reductive dehalogenase-homologous genes in deep subseafloor sedimentary metagenomes.</title>
        <authorList>
            <person name="Kawai M."/>
            <person name="Futagami T."/>
            <person name="Toyoda A."/>
            <person name="Takaki Y."/>
            <person name="Nishi S."/>
            <person name="Hori S."/>
            <person name="Arai W."/>
            <person name="Tsubouchi T."/>
            <person name="Morono Y."/>
            <person name="Uchiyama I."/>
            <person name="Ito T."/>
            <person name="Fujiyama A."/>
            <person name="Inagaki F."/>
            <person name="Takami H."/>
        </authorList>
    </citation>
    <scope>NUCLEOTIDE SEQUENCE</scope>
    <source>
        <strain evidence="2">Expedition CK06-06</strain>
    </source>
</reference>
<comment type="caution">
    <text evidence="2">The sequence shown here is derived from an EMBL/GenBank/DDBJ whole genome shotgun (WGS) entry which is preliminary data.</text>
</comment>
<dbReference type="InterPro" id="IPR036551">
    <property type="entry name" value="Flavin_trans-like"/>
</dbReference>
<accession>X1DRT9</accession>
<dbReference type="GO" id="GO:0015937">
    <property type="term" value="P:coenzyme A biosynthetic process"/>
    <property type="evidence" value="ECO:0007669"/>
    <property type="project" value="UniProtKB-ARBA"/>
</dbReference>
<proteinExistence type="predicted"/>
<dbReference type="SUPFAM" id="SSF102645">
    <property type="entry name" value="CoaB-like"/>
    <property type="match status" value="1"/>
</dbReference>
<dbReference type="InterPro" id="IPR007085">
    <property type="entry name" value="DNA/pantothenate-metab_flavo_C"/>
</dbReference>
<evidence type="ECO:0000259" key="1">
    <source>
        <dbReference type="Pfam" id="PF04127"/>
    </source>
</evidence>
<name>X1DRT9_9ZZZZ</name>
<dbReference type="InterPro" id="IPR035929">
    <property type="entry name" value="CoaB-like_sf"/>
</dbReference>
<organism evidence="2">
    <name type="scientific">marine sediment metagenome</name>
    <dbReference type="NCBI Taxonomy" id="412755"/>
    <lineage>
        <taxon>unclassified sequences</taxon>
        <taxon>metagenomes</taxon>
        <taxon>ecological metagenomes</taxon>
    </lineage>
</organism>
<dbReference type="Pfam" id="PF04127">
    <property type="entry name" value="DFP"/>
    <property type="match status" value="1"/>
</dbReference>
<feature type="non-terminal residue" evidence="2">
    <location>
        <position position="1"/>
    </location>
</feature>
<feature type="non-terminal residue" evidence="2">
    <location>
        <position position="248"/>
    </location>
</feature>
<dbReference type="AlphaFoldDB" id="X1DRT9"/>
<sequence length="248" mass="27663">AFGSSIPIVIVPAMHESMYHSIIEKNITLLKEHGIDVLGPRLSEGKAKISKVDDVIDKVLDLLITTKDLEGKKILITAGPSREAIDDIRYLSNKSSGRMGIEIAKEASARGAEILLVAGECMVKIPDYINTVHVESANDFIKTIKNELTYSNYDIFISAAAISDYKPTEYIEGKISSDEVEEVELIWKLNSKVKKAHFILLFPNSDKLMEVSEFLVNFGDINKDGRPVLRVSPEKFILSMNSFDKMIE</sequence>
<dbReference type="SUPFAM" id="SSF52507">
    <property type="entry name" value="Homo-oligomeric flavin-containing Cys decarboxylases, HFCD"/>
    <property type="match status" value="1"/>
</dbReference>
<evidence type="ECO:0000313" key="2">
    <source>
        <dbReference type="EMBL" id="GAH07694.1"/>
    </source>
</evidence>
<gene>
    <name evidence="2" type="ORF">S01H4_55635</name>
</gene>
<feature type="domain" description="DNA/pantothenate metabolism flavoprotein C-terminal" evidence="1">
    <location>
        <begin position="69"/>
        <end position="190"/>
    </location>
</feature>
<dbReference type="GO" id="GO:0003824">
    <property type="term" value="F:catalytic activity"/>
    <property type="evidence" value="ECO:0007669"/>
    <property type="project" value="InterPro"/>
</dbReference>
<protein>
    <recommendedName>
        <fullName evidence="1">DNA/pantothenate metabolism flavoprotein C-terminal domain-containing protein</fullName>
    </recommendedName>
</protein>
<dbReference type="EMBL" id="BART01032132">
    <property type="protein sequence ID" value="GAH07694.1"/>
    <property type="molecule type" value="Genomic_DNA"/>
</dbReference>
<dbReference type="Gene3D" id="3.40.50.10300">
    <property type="entry name" value="CoaB-like"/>
    <property type="match status" value="1"/>
</dbReference>